<dbReference type="EMBL" id="LR217698">
    <property type="protein sequence ID" value="VFP78333.1"/>
    <property type="molecule type" value="Genomic_DNA"/>
</dbReference>
<name>A0A451CY85_9GAMM</name>
<dbReference type="PIRSF" id="PIRSF000903">
    <property type="entry name" value="B5n-ttraPtase_sm"/>
    <property type="match status" value="1"/>
</dbReference>
<dbReference type="OrthoDB" id="9807890at2"/>
<dbReference type="SUPFAM" id="SSF56300">
    <property type="entry name" value="Metallo-dependent phosphatases"/>
    <property type="match status" value="1"/>
</dbReference>
<dbReference type="Proteomes" id="UP000294364">
    <property type="component" value="Chromosome"/>
</dbReference>
<dbReference type="RefSeq" id="WP_157991736.1">
    <property type="nucleotide sequence ID" value="NZ_LR217698.1"/>
</dbReference>
<reference evidence="7 8" key="1">
    <citation type="submission" date="2019-02" db="EMBL/GenBank/DDBJ databases">
        <authorList>
            <person name="Manzano-Marin A."/>
            <person name="Manzano-Marin A."/>
        </authorList>
    </citation>
    <scope>NUCLEOTIDE SEQUENCE [LARGE SCALE GENOMIC DNA]</scope>
    <source>
        <strain evidence="7 8">ErCicurtihirsuta</strain>
    </source>
</reference>
<gene>
    <name evidence="5 7" type="primary">apaH</name>
    <name evidence="7" type="ORF">ERCICURT3053_006</name>
</gene>
<evidence type="ECO:0000313" key="7">
    <source>
        <dbReference type="EMBL" id="VFP78333.1"/>
    </source>
</evidence>
<dbReference type="CDD" id="cd07422">
    <property type="entry name" value="MPP_ApaH"/>
    <property type="match status" value="1"/>
</dbReference>
<sequence>MSTYLIGDVHGCYHELKLLLSQVKFKPQKDQIWLTGDLVARGPNSLDVLRFLRNLDNCVKVVLGNHDLHLLAVYEGLRNTRTTDHLHDLLEAHDIKEIINWLRYQPLLQIDEERKIIMSHAGIAPQWDIKTVKLCAKETWKALQGDDYLPLLGSLNNNLSNDWSPVLTDIEKLCFNINVFTRMRYCYPTGQLDLITKNIQDHSSSILIPWFNMSLPVATKYTIVFGHWSTLNGAGTPNGIICLDTGCCWGGYLSMLRWEDKKFFKQKSLSYKNHKL</sequence>
<dbReference type="PANTHER" id="PTHR40942:SF4">
    <property type="entry name" value="CYTOCHROME C5"/>
    <property type="match status" value="1"/>
</dbReference>
<accession>A0A451CY85</accession>
<dbReference type="HAMAP" id="MF_00199">
    <property type="entry name" value="ApaH"/>
    <property type="match status" value="1"/>
</dbReference>
<dbReference type="GO" id="GO:0008803">
    <property type="term" value="F:bis(5'-nucleosyl)-tetraphosphatase (symmetrical) activity"/>
    <property type="evidence" value="ECO:0007669"/>
    <property type="project" value="UniProtKB-UniRule"/>
</dbReference>
<dbReference type="NCBIfam" id="TIGR00668">
    <property type="entry name" value="apaH"/>
    <property type="match status" value="1"/>
</dbReference>
<evidence type="ECO:0000256" key="4">
    <source>
        <dbReference type="ARBA" id="ARBA00049417"/>
    </source>
</evidence>
<dbReference type="InterPro" id="IPR029052">
    <property type="entry name" value="Metallo-depent_PP-like"/>
</dbReference>
<proteinExistence type="inferred from homology"/>
<evidence type="ECO:0000259" key="6">
    <source>
        <dbReference type="Pfam" id="PF00149"/>
    </source>
</evidence>
<dbReference type="EC" id="3.6.1.41" evidence="5"/>
<keyword evidence="3 5" id="KW-0378">Hydrolase</keyword>
<dbReference type="NCBIfam" id="NF001204">
    <property type="entry name" value="PRK00166.1"/>
    <property type="match status" value="1"/>
</dbReference>
<evidence type="ECO:0000256" key="5">
    <source>
        <dbReference type="HAMAP-Rule" id="MF_00199"/>
    </source>
</evidence>
<evidence type="ECO:0000256" key="3">
    <source>
        <dbReference type="ARBA" id="ARBA00022801"/>
    </source>
</evidence>
<organism evidence="7 8">
    <name type="scientific">Candidatus Erwinia haradaeae</name>
    <dbReference type="NCBI Taxonomy" id="1922217"/>
    <lineage>
        <taxon>Bacteria</taxon>
        <taxon>Pseudomonadati</taxon>
        <taxon>Pseudomonadota</taxon>
        <taxon>Gammaproteobacteria</taxon>
        <taxon>Enterobacterales</taxon>
        <taxon>Erwiniaceae</taxon>
        <taxon>Erwinia</taxon>
    </lineage>
</organism>
<dbReference type="InterPro" id="IPR004617">
    <property type="entry name" value="ApaH"/>
</dbReference>
<protein>
    <recommendedName>
        <fullName evidence="5">Bis(5'-nucleosyl)-tetraphosphatase, symmetrical</fullName>
        <ecNumber evidence="5">3.6.1.41</ecNumber>
    </recommendedName>
    <alternativeName>
        <fullName evidence="5">Ap4A hydrolase</fullName>
    </alternativeName>
    <alternativeName>
        <fullName evidence="5">Diadenosine 5',5'''-P1,P4-tetraphosphate pyrophosphohydrolase</fullName>
    </alternativeName>
    <alternativeName>
        <fullName evidence="5">Diadenosine tetraphosphatase</fullName>
    </alternativeName>
</protein>
<dbReference type="Pfam" id="PF00149">
    <property type="entry name" value="Metallophos"/>
    <property type="match status" value="1"/>
</dbReference>
<dbReference type="InterPro" id="IPR004843">
    <property type="entry name" value="Calcineurin-like_PHP"/>
</dbReference>
<dbReference type="Gene3D" id="3.60.21.10">
    <property type="match status" value="1"/>
</dbReference>
<evidence type="ECO:0000256" key="2">
    <source>
        <dbReference type="ARBA" id="ARBA00005419"/>
    </source>
</evidence>
<feature type="domain" description="Calcineurin-like phosphoesterase" evidence="6">
    <location>
        <begin position="2"/>
        <end position="132"/>
    </location>
</feature>
<dbReference type="AlphaFoldDB" id="A0A451CY85"/>
<comment type="similarity">
    <text evidence="2 5">Belongs to the Ap4A hydrolase family.</text>
</comment>
<evidence type="ECO:0000313" key="8">
    <source>
        <dbReference type="Proteomes" id="UP000294364"/>
    </source>
</evidence>
<dbReference type="PANTHER" id="PTHR40942">
    <property type="match status" value="1"/>
</dbReference>
<comment type="function">
    <text evidence="1 5">Hydrolyzes diadenosine 5',5'''-P1,P4-tetraphosphate to yield ADP.</text>
</comment>
<comment type="catalytic activity">
    <reaction evidence="4 5">
        <text>P(1),P(4)-bis(5'-adenosyl) tetraphosphate + H2O = 2 ADP + 2 H(+)</text>
        <dbReference type="Rhea" id="RHEA:24252"/>
        <dbReference type="ChEBI" id="CHEBI:15377"/>
        <dbReference type="ChEBI" id="CHEBI:15378"/>
        <dbReference type="ChEBI" id="CHEBI:58141"/>
        <dbReference type="ChEBI" id="CHEBI:456216"/>
        <dbReference type="EC" id="3.6.1.41"/>
    </reaction>
</comment>
<evidence type="ECO:0000256" key="1">
    <source>
        <dbReference type="ARBA" id="ARBA00003413"/>
    </source>
</evidence>